<dbReference type="InterPro" id="IPR020103">
    <property type="entry name" value="PsdUridine_synth_cat_dom_sf"/>
</dbReference>
<dbReference type="InterPro" id="IPR036910">
    <property type="entry name" value="HMG_box_dom_sf"/>
</dbReference>
<dbReference type="PANTHER" id="PTHR21600">
    <property type="entry name" value="MITOCHONDRIAL RNA PSEUDOURIDINE SYNTHASE"/>
    <property type="match status" value="1"/>
</dbReference>
<dbReference type="Proteomes" id="UP000243217">
    <property type="component" value="Unassembled WGS sequence"/>
</dbReference>
<dbReference type="GO" id="GO:0003723">
    <property type="term" value="F:RNA binding"/>
    <property type="evidence" value="ECO:0007669"/>
    <property type="project" value="InterPro"/>
</dbReference>
<dbReference type="GO" id="GO:0009982">
    <property type="term" value="F:pseudouridine synthase activity"/>
    <property type="evidence" value="ECO:0007669"/>
    <property type="project" value="InterPro"/>
</dbReference>
<accession>A0A1V9YKD3</accession>
<dbReference type="Gene3D" id="1.10.30.10">
    <property type="entry name" value="High mobility group box domain"/>
    <property type="match status" value="1"/>
</dbReference>
<dbReference type="EMBL" id="JNBS01003553">
    <property type="protein sequence ID" value="OQR86171.1"/>
    <property type="molecule type" value="Genomic_DNA"/>
</dbReference>
<dbReference type="GO" id="GO:0000455">
    <property type="term" value="P:enzyme-directed rRNA pseudouridine synthesis"/>
    <property type="evidence" value="ECO:0007669"/>
    <property type="project" value="TreeGrafter"/>
</dbReference>
<name>A0A1V9YKD3_9STRA</name>
<dbReference type="InterPro" id="IPR006145">
    <property type="entry name" value="PsdUridine_synth_RsuA/RluA"/>
</dbReference>
<dbReference type="InterPro" id="IPR009071">
    <property type="entry name" value="HMG_box_dom"/>
</dbReference>
<dbReference type="STRING" id="74557.A0A1V9YKD3"/>
<evidence type="ECO:0000256" key="2">
    <source>
        <dbReference type="SAM" id="MobiDB-lite"/>
    </source>
</evidence>
<dbReference type="Pfam" id="PF00849">
    <property type="entry name" value="PseudoU_synth_2"/>
    <property type="match status" value="1"/>
</dbReference>
<feature type="domain" description="HMG box" evidence="3">
    <location>
        <begin position="181"/>
        <end position="252"/>
    </location>
</feature>
<dbReference type="InterPro" id="IPR050188">
    <property type="entry name" value="RluA_PseudoU_synthase"/>
</dbReference>
<proteinExistence type="inferred from homology"/>
<dbReference type="SUPFAM" id="SSF55120">
    <property type="entry name" value="Pseudouridine synthase"/>
    <property type="match status" value="2"/>
</dbReference>
<evidence type="ECO:0000313" key="4">
    <source>
        <dbReference type="EMBL" id="OQR86171.1"/>
    </source>
</evidence>
<dbReference type="CDD" id="cd02869">
    <property type="entry name" value="PseudoU_synth_RluA_like"/>
    <property type="match status" value="1"/>
</dbReference>
<dbReference type="OrthoDB" id="428658at2759"/>
<organism evidence="4 5">
    <name type="scientific">Thraustotheca clavata</name>
    <dbReference type="NCBI Taxonomy" id="74557"/>
    <lineage>
        <taxon>Eukaryota</taxon>
        <taxon>Sar</taxon>
        <taxon>Stramenopiles</taxon>
        <taxon>Oomycota</taxon>
        <taxon>Saprolegniomycetes</taxon>
        <taxon>Saprolegniales</taxon>
        <taxon>Achlyaceae</taxon>
        <taxon>Thraustotheca</taxon>
    </lineage>
</organism>
<evidence type="ECO:0000256" key="1">
    <source>
        <dbReference type="ARBA" id="ARBA00010876"/>
    </source>
</evidence>
<feature type="region of interest" description="Disordered" evidence="2">
    <location>
        <begin position="258"/>
        <end position="291"/>
    </location>
</feature>
<dbReference type="SUPFAM" id="SSF47095">
    <property type="entry name" value="HMG-box"/>
    <property type="match status" value="1"/>
</dbReference>
<evidence type="ECO:0000259" key="3">
    <source>
        <dbReference type="SMART" id="SM00398"/>
    </source>
</evidence>
<gene>
    <name evidence="4" type="ORF">THRCLA_10568</name>
</gene>
<dbReference type="Gene3D" id="3.30.2350.10">
    <property type="entry name" value="Pseudouridine synthase"/>
    <property type="match status" value="2"/>
</dbReference>
<dbReference type="SMART" id="SM00398">
    <property type="entry name" value="HMG"/>
    <property type="match status" value="1"/>
</dbReference>
<keyword evidence="5" id="KW-1185">Reference proteome</keyword>
<dbReference type="PANTHER" id="PTHR21600:SF87">
    <property type="entry name" value="RNA PSEUDOURIDYLATE SYNTHASE DOMAIN-CONTAINING PROTEIN 1"/>
    <property type="match status" value="1"/>
</dbReference>
<reference evidence="4 5" key="1">
    <citation type="journal article" date="2014" name="Genome Biol. Evol.">
        <title>The secreted proteins of Achlya hypogyna and Thraustotheca clavata identify the ancestral oomycete secretome and reveal gene acquisitions by horizontal gene transfer.</title>
        <authorList>
            <person name="Misner I."/>
            <person name="Blouin N."/>
            <person name="Leonard G."/>
            <person name="Richards T.A."/>
            <person name="Lane C.E."/>
        </authorList>
    </citation>
    <scope>NUCLEOTIDE SEQUENCE [LARGE SCALE GENOMIC DNA]</scope>
    <source>
        <strain evidence="4 5">ATCC 34112</strain>
    </source>
</reference>
<dbReference type="AlphaFoldDB" id="A0A1V9YKD3"/>
<comment type="caution">
    <text evidence="4">The sequence shown here is derived from an EMBL/GenBank/DDBJ whole genome shotgun (WGS) entry which is preliminary data.</text>
</comment>
<evidence type="ECO:0000313" key="5">
    <source>
        <dbReference type="Proteomes" id="UP000243217"/>
    </source>
</evidence>
<sequence length="450" mass="50710">MRRIMSRRRASSLSKLSSAVQLKAPRKQEEQLDDSAIQDNRGGPLTLDQLKLQVLSQSPHYLVINKGPDVRLDGDFNVTIEKALARDFPEIPKFRWIHQLDFATSGIMCIGLTKEATAAACALFQKKCVEKEYLALVHGTMPMVPPAGVKRCAFSRLAEFIHDHENPALPKKQHEYKFTKHFKGPRTGPSLFSMDQGVVRRNFNETGKISDEDKEFLHKKWNDLSDEVQQKYLERAAADKLRFEAELKALESKNHENNTQYDAPVSIPTGRRPRAMSEATPSIKRPRLNSEDNNKTEVMGYIFNEAIAPSPDHSFRMSIAPKTDPKAKVSTTVALVLGYGTIDGKPVTKVLLRPLSGRRHQLRLHLSHHGYPIVGDVTYGSEEDTAPRMMLHAWKLNLKFPTPEQQQEYGTTCFKSPDPFASLVKTSTIVSTMCLSTPKPLQIARKNSLK</sequence>
<protein>
    <submittedName>
        <fullName evidence="4">RNA pseudouridylate synthase</fullName>
    </submittedName>
</protein>
<comment type="similarity">
    <text evidence="1">Belongs to the pseudouridine synthase RluA family.</text>
</comment>